<proteinExistence type="inferred from homology"/>
<dbReference type="EMBL" id="WPHG01000001">
    <property type="protein sequence ID" value="MVA96541.1"/>
    <property type="molecule type" value="Genomic_DNA"/>
</dbReference>
<evidence type="ECO:0000256" key="3">
    <source>
        <dbReference type="ARBA" id="ARBA00022679"/>
    </source>
</evidence>
<dbReference type="Pfam" id="PF03734">
    <property type="entry name" value="YkuD"/>
    <property type="match status" value="1"/>
</dbReference>
<evidence type="ECO:0000256" key="5">
    <source>
        <dbReference type="ARBA" id="ARBA00022984"/>
    </source>
</evidence>
<keyword evidence="10" id="KW-1185">Reference proteome</keyword>
<dbReference type="CDD" id="cd16913">
    <property type="entry name" value="YkuD_like"/>
    <property type="match status" value="1"/>
</dbReference>
<comment type="similarity">
    <text evidence="2">Belongs to the YkuD family.</text>
</comment>
<evidence type="ECO:0000256" key="1">
    <source>
        <dbReference type="ARBA" id="ARBA00004752"/>
    </source>
</evidence>
<keyword evidence="5 7" id="KW-0573">Peptidoglycan synthesis</keyword>
<dbReference type="SUPFAM" id="SSF141523">
    <property type="entry name" value="L,D-transpeptidase catalytic domain-like"/>
    <property type="match status" value="1"/>
</dbReference>
<evidence type="ECO:0000313" key="10">
    <source>
        <dbReference type="Proteomes" id="UP000463224"/>
    </source>
</evidence>
<keyword evidence="4 7" id="KW-0133">Cell shape</keyword>
<dbReference type="PANTHER" id="PTHR38589:SF1">
    <property type="entry name" value="BLR0621 PROTEIN"/>
    <property type="match status" value="1"/>
</dbReference>
<evidence type="ECO:0000313" key="9">
    <source>
        <dbReference type="EMBL" id="MVA96541.1"/>
    </source>
</evidence>
<comment type="pathway">
    <text evidence="1 7">Cell wall biogenesis; peptidoglycan biosynthesis.</text>
</comment>
<gene>
    <name evidence="9" type="ORF">GN330_04670</name>
</gene>
<reference evidence="9 10" key="1">
    <citation type="submission" date="2019-12" db="EMBL/GenBank/DDBJ databases">
        <title>Nitratireductor arenosus sp. nov., Isolated from sea sand, Jeju island, South Korea.</title>
        <authorList>
            <person name="Kim W."/>
        </authorList>
    </citation>
    <scope>NUCLEOTIDE SEQUENCE [LARGE SCALE GENOMIC DNA]</scope>
    <source>
        <strain evidence="9 10">CAU 1489</strain>
    </source>
</reference>
<feature type="active site" description="Proton donor/acceptor" evidence="7">
    <location>
        <position position="159"/>
    </location>
</feature>
<dbReference type="PANTHER" id="PTHR38589">
    <property type="entry name" value="BLR0621 PROTEIN"/>
    <property type="match status" value="1"/>
</dbReference>
<dbReference type="RefSeq" id="WP_156711471.1">
    <property type="nucleotide sequence ID" value="NZ_WPHG01000001.1"/>
</dbReference>
<dbReference type="PROSITE" id="PS52029">
    <property type="entry name" value="LD_TPASE"/>
    <property type="match status" value="1"/>
</dbReference>
<dbReference type="Proteomes" id="UP000463224">
    <property type="component" value="Unassembled WGS sequence"/>
</dbReference>
<keyword evidence="3" id="KW-0808">Transferase</keyword>
<dbReference type="GO" id="GO:0071555">
    <property type="term" value="P:cell wall organization"/>
    <property type="evidence" value="ECO:0007669"/>
    <property type="project" value="UniProtKB-UniRule"/>
</dbReference>
<dbReference type="GO" id="GO:0009252">
    <property type="term" value="P:peptidoglycan biosynthetic process"/>
    <property type="evidence" value="ECO:0007669"/>
    <property type="project" value="UniProtKB-UniPathway"/>
</dbReference>
<keyword evidence="6 7" id="KW-0961">Cell wall biogenesis/degradation</keyword>
<evidence type="ECO:0000259" key="8">
    <source>
        <dbReference type="PROSITE" id="PS52029"/>
    </source>
</evidence>
<dbReference type="GO" id="GO:0008360">
    <property type="term" value="P:regulation of cell shape"/>
    <property type="evidence" value="ECO:0007669"/>
    <property type="project" value="UniProtKB-UniRule"/>
</dbReference>
<dbReference type="GO" id="GO:0004180">
    <property type="term" value="F:carboxypeptidase activity"/>
    <property type="evidence" value="ECO:0007669"/>
    <property type="project" value="UniProtKB-ARBA"/>
</dbReference>
<evidence type="ECO:0000256" key="2">
    <source>
        <dbReference type="ARBA" id="ARBA00005992"/>
    </source>
</evidence>
<feature type="active site" description="Nucleophile" evidence="7">
    <location>
        <position position="171"/>
    </location>
</feature>
<dbReference type="InterPro" id="IPR038063">
    <property type="entry name" value="Transpep_catalytic_dom"/>
</dbReference>
<comment type="caution">
    <text evidence="9">The sequence shown here is derived from an EMBL/GenBank/DDBJ whole genome shotgun (WGS) entry which is preliminary data.</text>
</comment>
<evidence type="ECO:0000256" key="7">
    <source>
        <dbReference type="PROSITE-ProRule" id="PRU01373"/>
    </source>
</evidence>
<evidence type="ECO:0000256" key="4">
    <source>
        <dbReference type="ARBA" id="ARBA00022960"/>
    </source>
</evidence>
<dbReference type="UniPathway" id="UPA00219"/>
<name>A0A844QEY0_9HYPH</name>
<evidence type="ECO:0000256" key="6">
    <source>
        <dbReference type="ARBA" id="ARBA00023316"/>
    </source>
</evidence>
<organism evidence="9 10">
    <name type="scientific">Nitratireductor arenosus</name>
    <dbReference type="NCBI Taxonomy" id="2682096"/>
    <lineage>
        <taxon>Bacteria</taxon>
        <taxon>Pseudomonadati</taxon>
        <taxon>Pseudomonadota</taxon>
        <taxon>Alphaproteobacteria</taxon>
        <taxon>Hyphomicrobiales</taxon>
        <taxon>Phyllobacteriaceae</taxon>
        <taxon>Nitratireductor</taxon>
    </lineage>
</organism>
<dbReference type="InterPro" id="IPR005490">
    <property type="entry name" value="LD_TPept_cat_dom"/>
</dbReference>
<dbReference type="GO" id="GO:0016740">
    <property type="term" value="F:transferase activity"/>
    <property type="evidence" value="ECO:0007669"/>
    <property type="project" value="UniProtKB-KW"/>
</dbReference>
<protein>
    <submittedName>
        <fullName evidence="9">L,D-transpeptidase family protein</fullName>
    </submittedName>
</protein>
<sequence length="196" mass="22028">MICKLAPSYSKNRERNAAEDNIAAAPLLVVRPRPGHPTQGLLQFGRHSFSCALGRGGITTRKREGDGATPRGRLAVLWGYRRVDRGRVVPTRLQLRPIPRVLGWCDAPGDRNYNRPVRLPYAASHEIMRRHDHLYDVVIVLDWNMRPAVRGRGSAIFLHLARPGYTPTEGCVAVSRRTMMRLLPVLRRGTVIEVIG</sequence>
<feature type="domain" description="L,D-TPase catalytic" evidence="8">
    <location>
        <begin position="16"/>
        <end position="195"/>
    </location>
</feature>
<dbReference type="AlphaFoldDB" id="A0A844QEY0"/>
<accession>A0A844QEY0</accession>